<dbReference type="CDD" id="cd03801">
    <property type="entry name" value="GT4_PimA-like"/>
    <property type="match status" value="1"/>
</dbReference>
<dbReference type="PANTHER" id="PTHR46656">
    <property type="entry name" value="PUTATIVE-RELATED"/>
    <property type="match status" value="1"/>
</dbReference>
<evidence type="ECO:0000259" key="1">
    <source>
        <dbReference type="Pfam" id="PF00534"/>
    </source>
</evidence>
<gene>
    <name evidence="3" type="ORF">KC675_02715</name>
</gene>
<feature type="domain" description="Glycosyl transferase family 1" evidence="1">
    <location>
        <begin position="493"/>
        <end position="661"/>
    </location>
</feature>
<dbReference type="PANTHER" id="PTHR46656:SF3">
    <property type="entry name" value="PUTATIVE-RELATED"/>
    <property type="match status" value="1"/>
</dbReference>
<evidence type="ECO:0000313" key="4">
    <source>
        <dbReference type="Proteomes" id="UP000745577"/>
    </source>
</evidence>
<dbReference type="AlphaFoldDB" id="A0A955I8P2"/>
<dbReference type="Pfam" id="PF00534">
    <property type="entry name" value="Glycos_transf_1"/>
    <property type="match status" value="2"/>
</dbReference>
<protein>
    <submittedName>
        <fullName evidence="3">Glycosyltransferase</fullName>
    </submittedName>
</protein>
<feature type="domain" description="Glucosyltransferase 3-like N-terminal" evidence="2">
    <location>
        <begin position="404"/>
        <end position="482"/>
    </location>
</feature>
<accession>A0A955I8P2</accession>
<reference evidence="3" key="2">
    <citation type="journal article" date="2021" name="Microbiome">
        <title>Successional dynamics and alternative stable states in a saline activated sludge microbial community over 9 years.</title>
        <authorList>
            <person name="Wang Y."/>
            <person name="Ye J."/>
            <person name="Ju F."/>
            <person name="Liu L."/>
            <person name="Boyd J.A."/>
            <person name="Deng Y."/>
            <person name="Parks D.H."/>
            <person name="Jiang X."/>
            <person name="Yin X."/>
            <person name="Woodcroft B.J."/>
            <person name="Tyson G.W."/>
            <person name="Hugenholtz P."/>
            <person name="Polz M.F."/>
            <person name="Zhang T."/>
        </authorList>
    </citation>
    <scope>NUCLEOTIDE SEQUENCE</scope>
    <source>
        <strain evidence="3">HKST-UBA15</strain>
    </source>
</reference>
<name>A0A955I8P2_9BACT</name>
<comment type="caution">
    <text evidence="3">The sequence shown here is derived from an EMBL/GenBank/DDBJ whole genome shotgun (WGS) entry which is preliminary data.</text>
</comment>
<dbReference type="EMBL" id="JAGQLL010000026">
    <property type="protein sequence ID" value="MCA9380069.1"/>
    <property type="molecule type" value="Genomic_DNA"/>
</dbReference>
<dbReference type="InterPro" id="IPR001296">
    <property type="entry name" value="Glyco_trans_1"/>
</dbReference>
<organism evidence="3 4">
    <name type="scientific">Candidatus Dojkabacteria bacterium</name>
    <dbReference type="NCBI Taxonomy" id="2099670"/>
    <lineage>
        <taxon>Bacteria</taxon>
        <taxon>Candidatus Dojkabacteria</taxon>
    </lineage>
</organism>
<sequence length="700" mass="79788">DRLPTKDDLVKYPLLKDLYTEEKRNSEVAIINTFPKTFPHSFGLEKIDADIKVGYLAWEESVFPRKIIEEFNRELHGLMVTSEHVLQVMRNSGLTIPIINVSEGINQNLLKSEEYKLKTKKSYKFLHISSGLPRKGVDVLIKAFTQEFDNSEDVALVIKTYRNESNIIPGLLEKVDKSNSPEIEVINDLNLTEGQIASLYEQSDSVVIPSRAEGFGLPVAEAMLKQIPVVTTGYSGQMDFVSDENAWLIDFELVKAESQLDLHNSYWAEPDIEQLKKTMRYLFENKGELEINTKVEKAYNTARTLTWESSSQKVVDFIEYLEKIKPLKEQKLAVITTYNSKCGIAEYSRDLYPLIEGAFEDVRYFANSDAEIVFKDNEKIVRTWEYSEKDFTSTLSEIDKFGPDVVHIQYNGPFYSLDSLSNLIKELKNRKIKVLLTIHSIPEVNLKKYSEYLSQSDKIIVHSQKDFEKLKRGGLENIEIFTHGVKGFPDENKQKLRQKLEIGKTPIIASHGLIHEHKGLLEIIDALKILKKDFPEILFLSINAVNTDNSTSSAVFNQMKEKVRENDLEDNVIFVSDFIEKQEIVKLLHLADLIVLPYSDLQEGASGAVRYSFASQRPVIISNSAIFSDLGDVGYRINDNKPQTIADGVKALLADNSLYQNELSKVRKYIEKNSWERQSREVLGMYSLNVTPAKAGVHSL</sequence>
<dbReference type="Proteomes" id="UP000745577">
    <property type="component" value="Unassembled WGS sequence"/>
</dbReference>
<dbReference type="InterPro" id="IPR058591">
    <property type="entry name" value="Gtf3_N"/>
</dbReference>
<evidence type="ECO:0000259" key="2">
    <source>
        <dbReference type="Pfam" id="PF26334"/>
    </source>
</evidence>
<evidence type="ECO:0000313" key="3">
    <source>
        <dbReference type="EMBL" id="MCA9380069.1"/>
    </source>
</evidence>
<proteinExistence type="predicted"/>
<dbReference type="Gene3D" id="3.40.50.2000">
    <property type="entry name" value="Glycogen Phosphorylase B"/>
    <property type="match status" value="3"/>
</dbReference>
<dbReference type="Pfam" id="PF26334">
    <property type="entry name" value="Gtf3_N"/>
    <property type="match status" value="1"/>
</dbReference>
<reference evidence="3" key="1">
    <citation type="submission" date="2020-04" db="EMBL/GenBank/DDBJ databases">
        <authorList>
            <person name="Zhang T."/>
        </authorList>
    </citation>
    <scope>NUCLEOTIDE SEQUENCE</scope>
    <source>
        <strain evidence="3">HKST-UBA15</strain>
    </source>
</reference>
<dbReference type="GO" id="GO:0016757">
    <property type="term" value="F:glycosyltransferase activity"/>
    <property type="evidence" value="ECO:0007669"/>
    <property type="project" value="InterPro"/>
</dbReference>
<dbReference type="SUPFAM" id="SSF53756">
    <property type="entry name" value="UDP-Glycosyltransferase/glycogen phosphorylase"/>
    <property type="match status" value="2"/>
</dbReference>
<feature type="domain" description="Glycosyl transferase family 1" evidence="1">
    <location>
        <begin position="117"/>
        <end position="252"/>
    </location>
</feature>
<feature type="non-terminal residue" evidence="3">
    <location>
        <position position="1"/>
    </location>
</feature>